<dbReference type="PANTHER" id="PTHR20905:SF1">
    <property type="entry name" value="AT07410P-RELATED"/>
    <property type="match status" value="1"/>
</dbReference>
<evidence type="ECO:0008006" key="3">
    <source>
        <dbReference type="Google" id="ProtNLM"/>
    </source>
</evidence>
<dbReference type="InterPro" id="IPR016181">
    <property type="entry name" value="Acyl_CoA_acyltransferase"/>
</dbReference>
<dbReference type="EMBL" id="JACMRX010000002">
    <property type="protein sequence ID" value="KAF7995428.1"/>
    <property type="molecule type" value="Genomic_DNA"/>
</dbReference>
<dbReference type="Gene3D" id="3.40.630.30">
    <property type="match status" value="1"/>
</dbReference>
<dbReference type="CDD" id="cd04301">
    <property type="entry name" value="NAT_SF"/>
    <property type="match status" value="1"/>
</dbReference>
<dbReference type="SUPFAM" id="SSF55729">
    <property type="entry name" value="Acyl-CoA N-acyltransferases (Nat)"/>
    <property type="match status" value="1"/>
</dbReference>
<dbReference type="PANTHER" id="PTHR20905">
    <property type="entry name" value="N-ACETYLTRANSFERASE-RELATED"/>
    <property type="match status" value="1"/>
</dbReference>
<keyword evidence="2" id="KW-1185">Reference proteome</keyword>
<organism evidence="1 2">
    <name type="scientific">Aphidius gifuensis</name>
    <name type="common">Parasitoid wasp</name>
    <dbReference type="NCBI Taxonomy" id="684658"/>
    <lineage>
        <taxon>Eukaryota</taxon>
        <taxon>Metazoa</taxon>
        <taxon>Ecdysozoa</taxon>
        <taxon>Arthropoda</taxon>
        <taxon>Hexapoda</taxon>
        <taxon>Insecta</taxon>
        <taxon>Pterygota</taxon>
        <taxon>Neoptera</taxon>
        <taxon>Endopterygota</taxon>
        <taxon>Hymenoptera</taxon>
        <taxon>Apocrita</taxon>
        <taxon>Ichneumonoidea</taxon>
        <taxon>Braconidae</taxon>
        <taxon>Aphidiinae</taxon>
        <taxon>Aphidius</taxon>
    </lineage>
</organism>
<accession>A0A834XXP2</accession>
<reference evidence="1 2" key="1">
    <citation type="submission" date="2020-08" db="EMBL/GenBank/DDBJ databases">
        <title>Aphidius gifuensis genome sequencing and assembly.</title>
        <authorList>
            <person name="Du Z."/>
        </authorList>
    </citation>
    <scope>NUCLEOTIDE SEQUENCE [LARGE SCALE GENOMIC DNA]</scope>
    <source>
        <strain evidence="1">YNYX2018</strain>
        <tissue evidence="1">Adults</tissue>
    </source>
</reference>
<dbReference type="OrthoDB" id="41532at2759"/>
<gene>
    <name evidence="1" type="ORF">HCN44_006535</name>
</gene>
<dbReference type="AlphaFoldDB" id="A0A834XXP2"/>
<name>A0A834XXP2_APHGI</name>
<dbReference type="Proteomes" id="UP000639338">
    <property type="component" value="Unassembled WGS sequence"/>
</dbReference>
<evidence type="ECO:0000313" key="2">
    <source>
        <dbReference type="Proteomes" id="UP000639338"/>
    </source>
</evidence>
<sequence length="196" mass="22152">MKRTYFKTEPCLVNCGLSLKEPSPLILDLMKKELEQGLSLIAIGENDEIISTAINYEPNSSIELEYYSNLKKLAENKIVKDLIDFEAYIATLSNVCQNYNVDKFFTISSGAVDKNYQKIGIARKMIEHSILLAKQRGYKIITADISSKYTGTIVEQLGFTAIVSVPLKDYLNDQGELLFKNIIPPHDVLTKYLFIV</sequence>
<comment type="caution">
    <text evidence="1">The sequence shown here is derived from an EMBL/GenBank/DDBJ whole genome shotgun (WGS) entry which is preliminary data.</text>
</comment>
<evidence type="ECO:0000313" key="1">
    <source>
        <dbReference type="EMBL" id="KAF7995428.1"/>
    </source>
</evidence>
<dbReference type="GO" id="GO:0008080">
    <property type="term" value="F:N-acetyltransferase activity"/>
    <property type="evidence" value="ECO:0007669"/>
    <property type="project" value="TreeGrafter"/>
</dbReference>
<protein>
    <recommendedName>
        <fullName evidence="3">N-acetyltransferase domain-containing protein</fullName>
    </recommendedName>
</protein>
<proteinExistence type="predicted"/>